<evidence type="ECO:0000256" key="2">
    <source>
        <dbReference type="SAM" id="Phobius"/>
    </source>
</evidence>
<dbReference type="InterPro" id="IPR003583">
    <property type="entry name" value="Hlx-hairpin-Hlx_DNA-bd_motif"/>
</dbReference>
<feature type="region of interest" description="Disordered" evidence="1">
    <location>
        <begin position="95"/>
        <end position="115"/>
    </location>
</feature>
<dbReference type="PANTHER" id="PTHR21180">
    <property type="entry name" value="ENDONUCLEASE/EXONUCLEASE/PHOSPHATASE FAMILY DOMAIN-CONTAINING PROTEIN 1"/>
    <property type="match status" value="1"/>
</dbReference>
<organism evidence="4 5">
    <name type="scientific">Mycetocola tolaasinivorans</name>
    <dbReference type="NCBI Taxonomy" id="76635"/>
    <lineage>
        <taxon>Bacteria</taxon>
        <taxon>Bacillati</taxon>
        <taxon>Actinomycetota</taxon>
        <taxon>Actinomycetes</taxon>
        <taxon>Micrococcales</taxon>
        <taxon>Microbacteriaceae</taxon>
        <taxon>Mycetocola</taxon>
    </lineage>
</organism>
<dbReference type="Gene3D" id="3.10.560.10">
    <property type="entry name" value="Outer membrane lipoprotein wza domain like"/>
    <property type="match status" value="1"/>
</dbReference>
<keyword evidence="2" id="KW-0812">Transmembrane</keyword>
<dbReference type="PANTHER" id="PTHR21180:SF32">
    <property type="entry name" value="ENDONUCLEASE_EXONUCLEASE_PHOSPHATASE FAMILY DOMAIN-CONTAINING PROTEIN 1"/>
    <property type="match status" value="1"/>
</dbReference>
<feature type="compositionally biased region" description="Polar residues" evidence="1">
    <location>
        <begin position="7"/>
        <end position="18"/>
    </location>
</feature>
<protein>
    <submittedName>
        <fullName evidence="4">ComEA family DNA-binding protein</fullName>
    </submittedName>
</protein>
<dbReference type="GO" id="GO:0003677">
    <property type="term" value="F:DNA binding"/>
    <property type="evidence" value="ECO:0007669"/>
    <property type="project" value="UniProtKB-KW"/>
</dbReference>
<dbReference type="RefSeq" id="WP_121647663.1">
    <property type="nucleotide sequence ID" value="NZ_RCUX01000003.1"/>
</dbReference>
<keyword evidence="4" id="KW-0238">DNA-binding</keyword>
<dbReference type="InterPro" id="IPR051675">
    <property type="entry name" value="Endo/Exo/Phosphatase_dom_1"/>
</dbReference>
<dbReference type="GO" id="GO:0006281">
    <property type="term" value="P:DNA repair"/>
    <property type="evidence" value="ECO:0007669"/>
    <property type="project" value="InterPro"/>
</dbReference>
<keyword evidence="2" id="KW-1133">Transmembrane helix</keyword>
<dbReference type="Pfam" id="PF12836">
    <property type="entry name" value="HHH_3"/>
    <property type="match status" value="1"/>
</dbReference>
<dbReference type="SMART" id="SM00278">
    <property type="entry name" value="HhH1"/>
    <property type="match status" value="2"/>
</dbReference>
<dbReference type="GO" id="GO:0015627">
    <property type="term" value="C:type II protein secretion system complex"/>
    <property type="evidence" value="ECO:0007669"/>
    <property type="project" value="TreeGrafter"/>
</dbReference>
<dbReference type="InterPro" id="IPR019554">
    <property type="entry name" value="Soluble_ligand-bd"/>
</dbReference>
<feature type="region of interest" description="Disordered" evidence="1">
    <location>
        <begin position="180"/>
        <end position="199"/>
    </location>
</feature>
<sequence length="278" mass="28434">MTAPFNPHQNPPDTTSFGTDLKTAEGVPPSRVGALLFRLRELWWRLSDTHRILLAIALVVALASGVFVLRSLDSATAAAGDPEVGAPVLEAESELLREGPGSETSTAPSSVVPSGAEPEDALMVHVVGAVSAPGLYRMATNARFDDAVRVAGGPLPEANIAAVNLARKLVDGEQLRVPAMGEPVAGPSENTGAAGNSGAAGALGGGDTAAGGAVPQKVSLNNATAVQLETLPRVGPALAARIIEWRSENGPFRSVADLGRVSGFGPKMMASLREKVSL</sequence>
<dbReference type="SUPFAM" id="SSF47781">
    <property type="entry name" value="RuvA domain 2-like"/>
    <property type="match status" value="1"/>
</dbReference>
<evidence type="ECO:0000259" key="3">
    <source>
        <dbReference type="SMART" id="SM00278"/>
    </source>
</evidence>
<accession>A0A3L7A922</accession>
<proteinExistence type="predicted"/>
<name>A0A3L7A922_9MICO</name>
<dbReference type="AlphaFoldDB" id="A0A3L7A922"/>
<reference evidence="4 5" key="1">
    <citation type="submission" date="2018-10" db="EMBL/GenBank/DDBJ databases">
        <authorList>
            <person name="Li J."/>
        </authorList>
    </citation>
    <scope>NUCLEOTIDE SEQUENCE [LARGE SCALE GENOMIC DNA]</scope>
    <source>
        <strain evidence="4 5">IF 016277</strain>
    </source>
</reference>
<dbReference type="Gene3D" id="1.10.150.280">
    <property type="entry name" value="AF1531-like domain"/>
    <property type="match status" value="1"/>
</dbReference>
<feature type="domain" description="Helix-hairpin-helix DNA-binding motif class 1" evidence="3">
    <location>
        <begin position="226"/>
        <end position="245"/>
    </location>
</feature>
<feature type="transmembrane region" description="Helical" evidence="2">
    <location>
        <begin position="52"/>
        <end position="69"/>
    </location>
</feature>
<evidence type="ECO:0000313" key="5">
    <source>
        <dbReference type="Proteomes" id="UP000272503"/>
    </source>
</evidence>
<comment type="caution">
    <text evidence="4">The sequence shown here is derived from an EMBL/GenBank/DDBJ whole genome shotgun (WGS) entry which is preliminary data.</text>
</comment>
<keyword evidence="2" id="KW-0472">Membrane</keyword>
<dbReference type="Pfam" id="PF10531">
    <property type="entry name" value="SLBB"/>
    <property type="match status" value="1"/>
</dbReference>
<dbReference type="GO" id="GO:0015628">
    <property type="term" value="P:protein secretion by the type II secretion system"/>
    <property type="evidence" value="ECO:0007669"/>
    <property type="project" value="TreeGrafter"/>
</dbReference>
<keyword evidence="5" id="KW-1185">Reference proteome</keyword>
<feature type="region of interest" description="Disordered" evidence="1">
    <location>
        <begin position="1"/>
        <end position="25"/>
    </location>
</feature>
<dbReference type="EMBL" id="RCUX01000003">
    <property type="protein sequence ID" value="RLP76853.1"/>
    <property type="molecule type" value="Genomic_DNA"/>
</dbReference>
<dbReference type="OrthoDB" id="9758724at2"/>
<gene>
    <name evidence="4" type="ORF">D9V32_04235</name>
</gene>
<evidence type="ECO:0000256" key="1">
    <source>
        <dbReference type="SAM" id="MobiDB-lite"/>
    </source>
</evidence>
<dbReference type="Proteomes" id="UP000272503">
    <property type="component" value="Unassembled WGS sequence"/>
</dbReference>
<evidence type="ECO:0000313" key="4">
    <source>
        <dbReference type="EMBL" id="RLP76853.1"/>
    </source>
</evidence>
<feature type="compositionally biased region" description="Polar residues" evidence="1">
    <location>
        <begin position="102"/>
        <end position="112"/>
    </location>
</feature>
<dbReference type="InterPro" id="IPR010994">
    <property type="entry name" value="RuvA_2-like"/>
</dbReference>
<feature type="domain" description="Helix-hairpin-helix DNA-binding motif class 1" evidence="3">
    <location>
        <begin position="256"/>
        <end position="275"/>
    </location>
</feature>